<proteinExistence type="predicted"/>
<gene>
    <name evidence="5" type="ORF">COY32_04025</name>
</gene>
<name>A0A2M7TIC5_UNCKA</name>
<dbReference type="InterPro" id="IPR012340">
    <property type="entry name" value="NA-bd_OB-fold"/>
</dbReference>
<dbReference type="PANTHER" id="PTHR11586:SF37">
    <property type="entry name" value="TRNA-BINDING DOMAIN-CONTAINING PROTEIN"/>
    <property type="match status" value="1"/>
</dbReference>
<reference evidence="6" key="1">
    <citation type="submission" date="2017-09" db="EMBL/GenBank/DDBJ databases">
        <title>Depth-based differentiation of microbial function through sediment-hosted aquifers and enrichment of novel symbionts in the deep terrestrial subsurface.</title>
        <authorList>
            <person name="Probst A.J."/>
            <person name="Ladd B."/>
            <person name="Jarett J.K."/>
            <person name="Geller-Mcgrath D.E."/>
            <person name="Sieber C.M.K."/>
            <person name="Emerson J.B."/>
            <person name="Anantharaman K."/>
            <person name="Thomas B.C."/>
            <person name="Malmstrom R."/>
            <person name="Stieglmeier M."/>
            <person name="Klingl A."/>
            <person name="Woyke T."/>
            <person name="Ryan C.M."/>
            <person name="Banfield J.F."/>
        </authorList>
    </citation>
    <scope>NUCLEOTIDE SEQUENCE [LARGE SCALE GENOMIC DNA]</scope>
</reference>
<dbReference type="Gene3D" id="2.40.50.140">
    <property type="entry name" value="Nucleic acid-binding proteins"/>
    <property type="match status" value="1"/>
</dbReference>
<evidence type="ECO:0000256" key="2">
    <source>
        <dbReference type="ARBA" id="ARBA00022884"/>
    </source>
</evidence>
<evidence type="ECO:0000259" key="4">
    <source>
        <dbReference type="PROSITE" id="PS50886"/>
    </source>
</evidence>
<dbReference type="PROSITE" id="PS50886">
    <property type="entry name" value="TRBD"/>
    <property type="match status" value="1"/>
</dbReference>
<dbReference type="GO" id="GO:0000049">
    <property type="term" value="F:tRNA binding"/>
    <property type="evidence" value="ECO:0007669"/>
    <property type="project" value="UniProtKB-UniRule"/>
</dbReference>
<feature type="domain" description="TRNA-binding" evidence="4">
    <location>
        <begin position="8"/>
        <end position="110"/>
    </location>
</feature>
<dbReference type="GO" id="GO:0016874">
    <property type="term" value="F:ligase activity"/>
    <property type="evidence" value="ECO:0007669"/>
    <property type="project" value="UniProtKB-KW"/>
</dbReference>
<dbReference type="InterPro" id="IPR051270">
    <property type="entry name" value="Tyrosine-tRNA_ligase_regulator"/>
</dbReference>
<dbReference type="InterPro" id="IPR002547">
    <property type="entry name" value="tRNA-bd_dom"/>
</dbReference>
<dbReference type="AlphaFoldDB" id="A0A2M7TIC5"/>
<evidence type="ECO:0000313" key="6">
    <source>
        <dbReference type="Proteomes" id="UP000228920"/>
    </source>
</evidence>
<keyword evidence="5" id="KW-0436">Ligase</keyword>
<evidence type="ECO:0000256" key="1">
    <source>
        <dbReference type="ARBA" id="ARBA00022555"/>
    </source>
</evidence>
<organism evidence="5 6">
    <name type="scientific">candidate division WWE3 bacterium CG_4_10_14_0_2_um_filter_41_14</name>
    <dbReference type="NCBI Taxonomy" id="1975072"/>
    <lineage>
        <taxon>Bacteria</taxon>
        <taxon>Katanobacteria</taxon>
    </lineage>
</organism>
<evidence type="ECO:0000256" key="3">
    <source>
        <dbReference type="PROSITE-ProRule" id="PRU00209"/>
    </source>
</evidence>
<comment type="caution">
    <text evidence="5">The sequence shown here is derived from an EMBL/GenBank/DDBJ whole genome shotgun (WGS) entry which is preliminary data.</text>
</comment>
<dbReference type="Pfam" id="PF01588">
    <property type="entry name" value="tRNA_bind"/>
    <property type="match status" value="1"/>
</dbReference>
<accession>A0A2M7TIC5</accession>
<dbReference type="EMBL" id="PFNL01000112">
    <property type="protein sequence ID" value="PIZ46095.1"/>
    <property type="molecule type" value="Genomic_DNA"/>
</dbReference>
<dbReference type="Proteomes" id="UP000228920">
    <property type="component" value="Unassembled WGS sequence"/>
</dbReference>
<dbReference type="PANTHER" id="PTHR11586">
    <property type="entry name" value="TRNA-AMINOACYLATION COFACTOR ARC1 FAMILY MEMBER"/>
    <property type="match status" value="1"/>
</dbReference>
<evidence type="ECO:0000313" key="5">
    <source>
        <dbReference type="EMBL" id="PIZ46095.1"/>
    </source>
</evidence>
<protein>
    <submittedName>
        <fullName evidence="5">Methionine--tRNA ligase</fullName>
    </submittedName>
</protein>
<dbReference type="SUPFAM" id="SSF50249">
    <property type="entry name" value="Nucleic acid-binding proteins"/>
    <property type="match status" value="1"/>
</dbReference>
<keyword evidence="1 3" id="KW-0820">tRNA-binding</keyword>
<sequence length="110" mass="11514">MQTITLEQFQTADIKIGTVLSAEPVDGSTKLLKLSVDLGEESPRQIIAGLAPSIADPTDLVGKQVPIIANLQPRMIMGLESQGMVLAIGTEGPAVLLHPASQVESGSKLQ</sequence>
<keyword evidence="2 3" id="KW-0694">RNA-binding</keyword>